<dbReference type="EMBL" id="BMCH01000004">
    <property type="protein sequence ID" value="GGC32400.1"/>
    <property type="molecule type" value="Genomic_DNA"/>
</dbReference>
<dbReference type="Pfam" id="PF01636">
    <property type="entry name" value="APH"/>
    <property type="match status" value="1"/>
</dbReference>
<dbReference type="PANTHER" id="PTHR21064">
    <property type="entry name" value="AMINOGLYCOSIDE PHOSPHOTRANSFERASE DOMAIN-CONTAINING PROTEIN-RELATED"/>
    <property type="match status" value="1"/>
</dbReference>
<proteinExistence type="inferred from homology"/>
<evidence type="ECO:0000256" key="1">
    <source>
        <dbReference type="ARBA" id="ARBA00038240"/>
    </source>
</evidence>
<dbReference type="InterPro" id="IPR002575">
    <property type="entry name" value="Aminoglycoside_PTrfase"/>
</dbReference>
<dbReference type="InterPro" id="IPR011009">
    <property type="entry name" value="Kinase-like_dom_sf"/>
</dbReference>
<keyword evidence="4" id="KW-1185">Reference proteome</keyword>
<feature type="domain" description="Aminoglycoside phosphotransferase" evidence="2">
    <location>
        <begin position="55"/>
        <end position="286"/>
    </location>
</feature>
<evidence type="ECO:0000259" key="2">
    <source>
        <dbReference type="Pfam" id="PF01636"/>
    </source>
</evidence>
<dbReference type="SUPFAM" id="SSF56112">
    <property type="entry name" value="Protein kinase-like (PK-like)"/>
    <property type="match status" value="1"/>
</dbReference>
<dbReference type="RefSeq" id="WP_188426391.1">
    <property type="nucleotide sequence ID" value="NZ_BMCH01000004.1"/>
</dbReference>
<comment type="similarity">
    <text evidence="1">Belongs to the pseudomonas-type ThrB family.</text>
</comment>
<comment type="caution">
    <text evidence="3">The sequence shown here is derived from an EMBL/GenBank/DDBJ whole genome shotgun (WGS) entry which is preliminary data.</text>
</comment>
<evidence type="ECO:0000313" key="4">
    <source>
        <dbReference type="Proteomes" id="UP000637769"/>
    </source>
</evidence>
<dbReference type="Gene3D" id="3.90.1200.10">
    <property type="match status" value="1"/>
</dbReference>
<evidence type="ECO:0000313" key="3">
    <source>
        <dbReference type="EMBL" id="GGC32400.1"/>
    </source>
</evidence>
<gene>
    <name evidence="3" type="ORF">GCM10007207_17370</name>
</gene>
<accession>A0ABQ1M220</accession>
<dbReference type="InterPro" id="IPR050249">
    <property type="entry name" value="Pseudomonas-type_ThrB"/>
</dbReference>
<dbReference type="PANTHER" id="PTHR21064:SF6">
    <property type="entry name" value="AMINOGLYCOSIDE PHOSPHOTRANSFERASE DOMAIN-CONTAINING PROTEIN"/>
    <property type="match status" value="1"/>
</dbReference>
<name>A0ABQ1M220_9PROT</name>
<organism evidence="3 4">
    <name type="scientific">Asaia siamensis</name>
    <dbReference type="NCBI Taxonomy" id="110479"/>
    <lineage>
        <taxon>Bacteria</taxon>
        <taxon>Pseudomonadati</taxon>
        <taxon>Pseudomonadota</taxon>
        <taxon>Alphaproteobacteria</taxon>
        <taxon>Acetobacterales</taxon>
        <taxon>Acetobacteraceae</taxon>
        <taxon>Asaia</taxon>
    </lineage>
</organism>
<reference evidence="4" key="1">
    <citation type="journal article" date="2019" name="Int. J. Syst. Evol. Microbiol.">
        <title>The Global Catalogue of Microorganisms (GCM) 10K type strain sequencing project: providing services to taxonomists for standard genome sequencing and annotation.</title>
        <authorList>
            <consortium name="The Broad Institute Genomics Platform"/>
            <consortium name="The Broad Institute Genome Sequencing Center for Infectious Disease"/>
            <person name="Wu L."/>
            <person name="Ma J."/>
        </authorList>
    </citation>
    <scope>NUCLEOTIDE SEQUENCE [LARGE SCALE GENOMIC DNA]</scope>
    <source>
        <strain evidence="4">CCM 7132</strain>
    </source>
</reference>
<protein>
    <submittedName>
        <fullName evidence="3">Aminoglycoside phosphotransferase</fullName>
    </submittedName>
</protein>
<dbReference type="Proteomes" id="UP000637769">
    <property type="component" value="Unassembled WGS sequence"/>
</dbReference>
<sequence>MSESTSPGQFGLWGKESKRDWPLITQDEAAHALAAFALHDVTPIEWHSARPFSAVSRLGDKAGGAWFLKRHHSALRNREALAEEHRLIAHLAEQGMTVVRPLTTENGTSVFTLGCWNYECFPALEGRDLYRDRLSWEPYLSRHQAWEAGCGLAAFHQAAQSYNAPARPDRPLISSLTPLLDTQAPEIGLERWIARNIPLRDAIEALGGMASILVALRPHFERAKPFLERPALQWGHGDWHGSNLTWHGKAGHEKTGAVFDFSMADRTTRGFDIAVALERSMIGWMKPQHASNDGPPDFTSEPDQITAFLDGYDSVRSLSPQERGEIAAFLPLAHVTFAFSEIWYYHCLLERPDLAKTTRGTYLIDHATWFSGAHGQDVLRLIASEAKKP</sequence>